<dbReference type="Proteomes" id="UP000828390">
    <property type="component" value="Unassembled WGS sequence"/>
</dbReference>
<evidence type="ECO:0000313" key="2">
    <source>
        <dbReference type="Proteomes" id="UP000828390"/>
    </source>
</evidence>
<dbReference type="AlphaFoldDB" id="A0A9D4G4D3"/>
<organism evidence="1 2">
    <name type="scientific">Dreissena polymorpha</name>
    <name type="common">Zebra mussel</name>
    <name type="synonym">Mytilus polymorpha</name>
    <dbReference type="NCBI Taxonomy" id="45954"/>
    <lineage>
        <taxon>Eukaryota</taxon>
        <taxon>Metazoa</taxon>
        <taxon>Spiralia</taxon>
        <taxon>Lophotrochozoa</taxon>
        <taxon>Mollusca</taxon>
        <taxon>Bivalvia</taxon>
        <taxon>Autobranchia</taxon>
        <taxon>Heteroconchia</taxon>
        <taxon>Euheterodonta</taxon>
        <taxon>Imparidentia</taxon>
        <taxon>Neoheterodontei</taxon>
        <taxon>Myida</taxon>
        <taxon>Dreissenoidea</taxon>
        <taxon>Dreissenidae</taxon>
        <taxon>Dreissena</taxon>
    </lineage>
</organism>
<name>A0A9D4G4D3_DREPO</name>
<comment type="caution">
    <text evidence="1">The sequence shown here is derived from an EMBL/GenBank/DDBJ whole genome shotgun (WGS) entry which is preliminary data.</text>
</comment>
<protein>
    <submittedName>
        <fullName evidence="1">Uncharacterized protein</fullName>
    </submittedName>
</protein>
<accession>A0A9D4G4D3</accession>
<reference evidence="1" key="2">
    <citation type="submission" date="2020-11" db="EMBL/GenBank/DDBJ databases">
        <authorList>
            <person name="McCartney M.A."/>
            <person name="Auch B."/>
            <person name="Kono T."/>
            <person name="Mallez S."/>
            <person name="Becker A."/>
            <person name="Gohl D.M."/>
            <person name="Silverstein K.A.T."/>
            <person name="Koren S."/>
            <person name="Bechman K.B."/>
            <person name="Herman A."/>
            <person name="Abrahante J.E."/>
            <person name="Garbe J."/>
        </authorList>
    </citation>
    <scope>NUCLEOTIDE SEQUENCE</scope>
    <source>
        <strain evidence="1">Duluth1</strain>
        <tissue evidence="1">Whole animal</tissue>
    </source>
</reference>
<proteinExistence type="predicted"/>
<reference evidence="1" key="1">
    <citation type="journal article" date="2019" name="bioRxiv">
        <title>The Genome of the Zebra Mussel, Dreissena polymorpha: A Resource for Invasive Species Research.</title>
        <authorList>
            <person name="McCartney M.A."/>
            <person name="Auch B."/>
            <person name="Kono T."/>
            <person name="Mallez S."/>
            <person name="Zhang Y."/>
            <person name="Obille A."/>
            <person name="Becker A."/>
            <person name="Abrahante J.E."/>
            <person name="Garbe J."/>
            <person name="Badalamenti J.P."/>
            <person name="Herman A."/>
            <person name="Mangelson H."/>
            <person name="Liachko I."/>
            <person name="Sullivan S."/>
            <person name="Sone E.D."/>
            <person name="Koren S."/>
            <person name="Silverstein K.A.T."/>
            <person name="Beckman K.B."/>
            <person name="Gohl D.M."/>
        </authorList>
    </citation>
    <scope>NUCLEOTIDE SEQUENCE</scope>
    <source>
        <strain evidence="1">Duluth1</strain>
        <tissue evidence="1">Whole animal</tissue>
    </source>
</reference>
<keyword evidence="2" id="KW-1185">Reference proteome</keyword>
<gene>
    <name evidence="1" type="ORF">DPMN_135669</name>
</gene>
<dbReference type="EMBL" id="JAIWYP010000006">
    <property type="protein sequence ID" value="KAH3807332.1"/>
    <property type="molecule type" value="Genomic_DNA"/>
</dbReference>
<sequence>MDKTTLAAMALLFHTMGLESPTRFRDVNKLVTALIKSRTKQPMKRQRPMPVNAFVELFDQLGPNNQLHLRDLRMKAITLLALCAMTTPSDLAPKGKVFKPEDNSSSTMPILVHEVIF</sequence>
<evidence type="ECO:0000313" key="1">
    <source>
        <dbReference type="EMBL" id="KAH3807332.1"/>
    </source>
</evidence>